<sequence length="302" mass="34126">MGNVWDAEYVVTPSLAELLIEAQFPQLTPVCVTELGKGFDNTVYSVNEQYVFRFPRRSIAVPLLKTENALLPQLARVLPIPIATPCFFGRPEPGLFPWLFTGYHLLPGRLPGNLPYEQRIRSAAALAIFLRELHSFPVEEALKMGVPFDDLDRLDVNLRKPRLLEFLEKIKAIGLYNEVDKLIQMVLHTSPHHTGAQTFLVHGDLHIRNMILNEDGIISGIIDWGDVHAGHPAVDLSIIYSFLPPEGRERFYYIYGEVTPETKELARFKALYTTAILLLYAHDTGDLHLQKAAAQSMDLLRS</sequence>
<feature type="domain" description="Aminoglycoside phosphotransferase" evidence="1">
    <location>
        <begin position="33"/>
        <end position="257"/>
    </location>
</feature>
<gene>
    <name evidence="2" type="ORF">QYB97_08970</name>
</gene>
<dbReference type="PANTHER" id="PTHR21310">
    <property type="entry name" value="AMINOGLYCOSIDE PHOSPHOTRANSFERASE-RELATED-RELATED"/>
    <property type="match status" value="1"/>
</dbReference>
<dbReference type="PANTHER" id="PTHR21310:SF42">
    <property type="entry name" value="BIFUNCTIONAL AAC_APH"/>
    <property type="match status" value="1"/>
</dbReference>
<accession>A0ABT8HV04</accession>
<dbReference type="InterPro" id="IPR011009">
    <property type="entry name" value="Kinase-like_dom_sf"/>
</dbReference>
<evidence type="ECO:0000313" key="3">
    <source>
        <dbReference type="Proteomes" id="UP001172721"/>
    </source>
</evidence>
<dbReference type="Proteomes" id="UP001172721">
    <property type="component" value="Unassembled WGS sequence"/>
</dbReference>
<comment type="caution">
    <text evidence="2">The sequence shown here is derived from an EMBL/GenBank/DDBJ whole genome shotgun (WGS) entry which is preliminary data.</text>
</comment>
<dbReference type="RefSeq" id="WP_301165645.1">
    <property type="nucleotide sequence ID" value="NZ_JAUHTR010000003.1"/>
</dbReference>
<dbReference type="Gene3D" id="3.90.1200.10">
    <property type="match status" value="1"/>
</dbReference>
<dbReference type="EMBL" id="JAUHTR010000003">
    <property type="protein sequence ID" value="MDN4524605.1"/>
    <property type="molecule type" value="Genomic_DNA"/>
</dbReference>
<evidence type="ECO:0000259" key="1">
    <source>
        <dbReference type="Pfam" id="PF01636"/>
    </source>
</evidence>
<dbReference type="InterPro" id="IPR002575">
    <property type="entry name" value="Aminoglycoside_PTrfase"/>
</dbReference>
<organism evidence="2 3">
    <name type="scientific">Fictibacillus fluitans</name>
    <dbReference type="NCBI Taxonomy" id="3058422"/>
    <lineage>
        <taxon>Bacteria</taxon>
        <taxon>Bacillati</taxon>
        <taxon>Bacillota</taxon>
        <taxon>Bacilli</taxon>
        <taxon>Bacillales</taxon>
        <taxon>Fictibacillaceae</taxon>
        <taxon>Fictibacillus</taxon>
    </lineage>
</organism>
<dbReference type="SUPFAM" id="SSF56112">
    <property type="entry name" value="Protein kinase-like (PK-like)"/>
    <property type="match status" value="1"/>
</dbReference>
<dbReference type="Pfam" id="PF01636">
    <property type="entry name" value="APH"/>
    <property type="match status" value="1"/>
</dbReference>
<evidence type="ECO:0000313" key="2">
    <source>
        <dbReference type="EMBL" id="MDN4524605.1"/>
    </source>
</evidence>
<proteinExistence type="predicted"/>
<dbReference type="InterPro" id="IPR051678">
    <property type="entry name" value="AGP_Transferase"/>
</dbReference>
<protein>
    <submittedName>
        <fullName evidence="2">Phosphotransferase</fullName>
    </submittedName>
</protein>
<name>A0ABT8HV04_9BACL</name>
<keyword evidence="3" id="KW-1185">Reference proteome</keyword>
<reference evidence="2" key="1">
    <citation type="submission" date="2023-07" db="EMBL/GenBank/DDBJ databases">
        <title>Fictibacillus sp. isolated from freshwater pond.</title>
        <authorList>
            <person name="Kirdat K."/>
            <person name="Bhat A."/>
            <person name="Mourya A."/>
            <person name="Yadav A."/>
        </authorList>
    </citation>
    <scope>NUCLEOTIDE SEQUENCE</scope>
    <source>
        <strain evidence="2">NE201</strain>
    </source>
</reference>
<dbReference type="Gene3D" id="3.30.200.20">
    <property type="entry name" value="Phosphorylase Kinase, domain 1"/>
    <property type="match status" value="1"/>
</dbReference>